<feature type="transmembrane region" description="Helical" evidence="12">
    <location>
        <begin position="38"/>
        <end position="57"/>
    </location>
</feature>
<evidence type="ECO:0000256" key="10">
    <source>
        <dbReference type="ARBA" id="ARBA00023065"/>
    </source>
</evidence>
<keyword evidence="4" id="KW-1003">Cell membrane</keyword>
<protein>
    <submittedName>
        <fullName evidence="13">Trk system potassium uptake protein TrkH</fullName>
    </submittedName>
</protein>
<evidence type="ECO:0000256" key="12">
    <source>
        <dbReference type="SAM" id="Phobius"/>
    </source>
</evidence>
<feature type="transmembrane region" description="Helical" evidence="12">
    <location>
        <begin position="69"/>
        <end position="91"/>
    </location>
</feature>
<comment type="subcellular location">
    <subcellularLocation>
        <location evidence="1">Cell inner membrane</location>
        <topology evidence="1">Multi-pass membrane protein</topology>
    </subcellularLocation>
</comment>
<proteinExistence type="inferred from homology"/>
<keyword evidence="10" id="KW-0406">Ion transport</keyword>
<keyword evidence="7 12" id="KW-0812">Transmembrane</keyword>
<sequence>MNHKMVGYVIGRILCVVALLMAPSLVIALIYKEGWQGLWPFLLSMAITGGVGALLILKRPSDTEFYAREGFVIVALSWFALSIFGSLPFLLSGTILNPVDAFFETASGFTTTGSSIITDIESVRHSVLWWRSFTHLIGGMGVLVFAMAVMPKIESDDVYIMRAEVPGPIFGKVRARLGSSARILYIIYLAMTAVLVVLLVLGGMPLFDSFLHAFGAAGTGGFGIKANSVAYYNSAYIDYVLATAMILFGINFNLYYALLFHSAKDFFKSEELHWYLGIILAAFVLICFNVSRLYDSFALMIRDVYFSVSSVITTTGFTTVNYDAWPMFSRLILLILMFIGAMAGSTAGGLKISRVAIYIKATIQEIRRNVSPNRRLPVTFEGKPLSNNLIRQVSFYLTTYVIIFWILVLITATSSPTFITAFSAVAATFNNIGPGLDMVGPAGNYEGLSNLATFALSIGMIMGRLELFPVLVLFTPRTWRRG</sequence>
<evidence type="ECO:0000256" key="7">
    <source>
        <dbReference type="ARBA" id="ARBA00022692"/>
    </source>
</evidence>
<gene>
    <name evidence="13" type="primary">trkH_23</name>
    <name evidence="13" type="ORF">SDC9_71424</name>
</gene>
<evidence type="ECO:0000256" key="9">
    <source>
        <dbReference type="ARBA" id="ARBA00022989"/>
    </source>
</evidence>
<feature type="transmembrane region" description="Helical" evidence="12">
    <location>
        <begin position="393"/>
        <end position="412"/>
    </location>
</feature>
<comment type="caution">
    <text evidence="13">The sequence shown here is derived from an EMBL/GenBank/DDBJ whole genome shotgun (WGS) entry which is preliminary data.</text>
</comment>
<dbReference type="EMBL" id="VSSQ01004376">
    <property type="protein sequence ID" value="MPM24935.1"/>
    <property type="molecule type" value="Genomic_DNA"/>
</dbReference>
<dbReference type="GO" id="GO:0015379">
    <property type="term" value="F:potassium:chloride symporter activity"/>
    <property type="evidence" value="ECO:0007669"/>
    <property type="project" value="InterPro"/>
</dbReference>
<keyword evidence="11 12" id="KW-0472">Membrane</keyword>
<feature type="transmembrane region" description="Helical" evidence="12">
    <location>
        <begin position="183"/>
        <end position="204"/>
    </location>
</feature>
<dbReference type="InterPro" id="IPR003445">
    <property type="entry name" value="Cat_transpt"/>
</dbReference>
<dbReference type="PIRSF" id="PIRSF006247">
    <property type="entry name" value="TrkH"/>
    <property type="match status" value="1"/>
</dbReference>
<evidence type="ECO:0000256" key="5">
    <source>
        <dbReference type="ARBA" id="ARBA00022519"/>
    </source>
</evidence>
<dbReference type="Pfam" id="PF02386">
    <property type="entry name" value="TrkH"/>
    <property type="match status" value="1"/>
</dbReference>
<dbReference type="InterPro" id="IPR004772">
    <property type="entry name" value="TrkH"/>
</dbReference>
<comment type="similarity">
    <text evidence="2">Belongs to the TrkH potassium transport family.</text>
</comment>
<feature type="transmembrane region" description="Helical" evidence="12">
    <location>
        <begin position="272"/>
        <end position="291"/>
    </location>
</feature>
<dbReference type="PANTHER" id="PTHR32024">
    <property type="entry name" value="TRK SYSTEM POTASSIUM UPTAKE PROTEIN TRKG-RELATED"/>
    <property type="match status" value="1"/>
</dbReference>
<keyword evidence="9 12" id="KW-1133">Transmembrane helix</keyword>
<dbReference type="GO" id="GO:0005886">
    <property type="term" value="C:plasma membrane"/>
    <property type="evidence" value="ECO:0007669"/>
    <property type="project" value="UniProtKB-SubCell"/>
</dbReference>
<evidence type="ECO:0000313" key="13">
    <source>
        <dbReference type="EMBL" id="MPM24935.1"/>
    </source>
</evidence>
<keyword evidence="6" id="KW-0633">Potassium transport</keyword>
<evidence type="ECO:0000256" key="6">
    <source>
        <dbReference type="ARBA" id="ARBA00022538"/>
    </source>
</evidence>
<evidence type="ECO:0000256" key="1">
    <source>
        <dbReference type="ARBA" id="ARBA00004429"/>
    </source>
</evidence>
<name>A0A644Y8P8_9ZZZZ</name>
<organism evidence="13">
    <name type="scientific">bioreactor metagenome</name>
    <dbReference type="NCBI Taxonomy" id="1076179"/>
    <lineage>
        <taxon>unclassified sequences</taxon>
        <taxon>metagenomes</taxon>
        <taxon>ecological metagenomes</taxon>
    </lineage>
</organism>
<evidence type="ECO:0000256" key="2">
    <source>
        <dbReference type="ARBA" id="ARBA00009137"/>
    </source>
</evidence>
<feature type="transmembrane region" description="Helical" evidence="12">
    <location>
        <begin position="328"/>
        <end position="350"/>
    </location>
</feature>
<evidence type="ECO:0000256" key="11">
    <source>
        <dbReference type="ARBA" id="ARBA00023136"/>
    </source>
</evidence>
<dbReference type="PANTHER" id="PTHR32024:SF2">
    <property type="entry name" value="TRK SYSTEM POTASSIUM UPTAKE PROTEIN TRKG-RELATED"/>
    <property type="match status" value="1"/>
</dbReference>
<reference evidence="13" key="1">
    <citation type="submission" date="2019-08" db="EMBL/GenBank/DDBJ databases">
        <authorList>
            <person name="Kucharzyk K."/>
            <person name="Murdoch R.W."/>
            <person name="Higgins S."/>
            <person name="Loffler F."/>
        </authorList>
    </citation>
    <scope>NUCLEOTIDE SEQUENCE</scope>
</reference>
<keyword evidence="8" id="KW-0630">Potassium</keyword>
<feature type="transmembrane region" description="Helical" evidence="12">
    <location>
        <begin position="451"/>
        <end position="474"/>
    </location>
</feature>
<feature type="transmembrane region" description="Helical" evidence="12">
    <location>
        <begin position="210"/>
        <end position="232"/>
    </location>
</feature>
<evidence type="ECO:0000256" key="3">
    <source>
        <dbReference type="ARBA" id="ARBA00022448"/>
    </source>
</evidence>
<feature type="transmembrane region" description="Helical" evidence="12">
    <location>
        <begin position="128"/>
        <end position="150"/>
    </location>
</feature>
<evidence type="ECO:0000256" key="8">
    <source>
        <dbReference type="ARBA" id="ARBA00022958"/>
    </source>
</evidence>
<keyword evidence="3" id="KW-0813">Transport</keyword>
<keyword evidence="5" id="KW-0997">Cell inner membrane</keyword>
<evidence type="ECO:0000256" key="4">
    <source>
        <dbReference type="ARBA" id="ARBA00022475"/>
    </source>
</evidence>
<feature type="transmembrane region" description="Helical" evidence="12">
    <location>
        <begin position="303"/>
        <end position="322"/>
    </location>
</feature>
<accession>A0A644Y8P8</accession>
<dbReference type="AlphaFoldDB" id="A0A644Y8P8"/>
<feature type="transmembrane region" description="Helical" evidence="12">
    <location>
        <begin position="239"/>
        <end position="260"/>
    </location>
</feature>